<evidence type="ECO:0000259" key="2">
    <source>
        <dbReference type="Pfam" id="PF13439"/>
    </source>
</evidence>
<dbReference type="CDD" id="cd03801">
    <property type="entry name" value="GT4_PimA-like"/>
    <property type="match status" value="1"/>
</dbReference>
<dbReference type="SUPFAM" id="SSF53756">
    <property type="entry name" value="UDP-Glycosyltransferase/glycogen phosphorylase"/>
    <property type="match status" value="1"/>
</dbReference>
<gene>
    <name evidence="3" type="ORF">A2893_03925</name>
</gene>
<protein>
    <recommendedName>
        <fullName evidence="5">4-alpha-glucanotransferase</fullName>
    </recommendedName>
</protein>
<proteinExistence type="predicted"/>
<dbReference type="GO" id="GO:0016757">
    <property type="term" value="F:glycosyltransferase activity"/>
    <property type="evidence" value="ECO:0007669"/>
    <property type="project" value="InterPro"/>
</dbReference>
<evidence type="ECO:0008006" key="5">
    <source>
        <dbReference type="Google" id="ProtNLM"/>
    </source>
</evidence>
<dbReference type="PANTHER" id="PTHR45947:SF3">
    <property type="entry name" value="SULFOQUINOVOSYL TRANSFERASE SQD2"/>
    <property type="match status" value="1"/>
</dbReference>
<evidence type="ECO:0000259" key="1">
    <source>
        <dbReference type="Pfam" id="PF00534"/>
    </source>
</evidence>
<dbReference type="Pfam" id="PF00534">
    <property type="entry name" value="Glycos_transf_1"/>
    <property type="match status" value="1"/>
</dbReference>
<dbReference type="Pfam" id="PF13439">
    <property type="entry name" value="Glyco_transf_4"/>
    <property type="match status" value="1"/>
</dbReference>
<evidence type="ECO:0000313" key="3">
    <source>
        <dbReference type="EMBL" id="OGM64774.1"/>
    </source>
</evidence>
<reference evidence="3 4" key="1">
    <citation type="journal article" date="2016" name="Nat. Commun.">
        <title>Thousands of microbial genomes shed light on interconnected biogeochemical processes in an aquifer system.</title>
        <authorList>
            <person name="Anantharaman K."/>
            <person name="Brown C.T."/>
            <person name="Hug L.A."/>
            <person name="Sharon I."/>
            <person name="Castelle C.J."/>
            <person name="Probst A.J."/>
            <person name="Thomas B.C."/>
            <person name="Singh A."/>
            <person name="Wilkins M.J."/>
            <person name="Karaoz U."/>
            <person name="Brodie E.L."/>
            <person name="Williams K.H."/>
            <person name="Hubbard S.S."/>
            <person name="Banfield J.F."/>
        </authorList>
    </citation>
    <scope>NUCLEOTIDE SEQUENCE [LARGE SCALE GENOMIC DNA]</scope>
</reference>
<dbReference type="Gene3D" id="3.40.50.2000">
    <property type="entry name" value="Glycogen Phosphorylase B"/>
    <property type="match status" value="2"/>
</dbReference>
<dbReference type="STRING" id="1802521.A2893_03925"/>
<dbReference type="InterPro" id="IPR028098">
    <property type="entry name" value="Glyco_trans_4-like_N"/>
</dbReference>
<feature type="domain" description="Glycosyl transferase family 1" evidence="1">
    <location>
        <begin position="212"/>
        <end position="359"/>
    </location>
</feature>
<dbReference type="InterPro" id="IPR050194">
    <property type="entry name" value="Glycosyltransferase_grp1"/>
</dbReference>
<comment type="caution">
    <text evidence="3">The sequence shown here is derived from an EMBL/GenBank/DDBJ whole genome shotgun (WGS) entry which is preliminary data.</text>
</comment>
<name>A0A1F8BL33_9BACT</name>
<dbReference type="InterPro" id="IPR001296">
    <property type="entry name" value="Glyco_trans_1"/>
</dbReference>
<dbReference type="Proteomes" id="UP000176725">
    <property type="component" value="Unassembled WGS sequence"/>
</dbReference>
<evidence type="ECO:0000313" key="4">
    <source>
        <dbReference type="Proteomes" id="UP000176725"/>
    </source>
</evidence>
<organism evidence="3 4">
    <name type="scientific">Candidatus Woesebacteria bacterium RIFCSPLOWO2_01_FULL_39_25</name>
    <dbReference type="NCBI Taxonomy" id="1802521"/>
    <lineage>
        <taxon>Bacteria</taxon>
        <taxon>Candidatus Woeseibacteriota</taxon>
    </lineage>
</organism>
<sequence length="387" mass="43444">MLGWELYPFNSGGLGEACLGLANALSKKGIDLTFVLPRKVDITVDGFRVVFADVDEDILKTLGAYTTSPLWSHIINRDELPPDFVRAAFKYAEKMKKLVKKQKADIIHTHDWMTYPSGVMAKSYLKKPMVAHVHSTEYDRTGGYYPNPYVYKIEKEGLLSSDRVLPVGGFMKEILVKNYGVDEQKIRVVYNGINEDFGKRLPPALTKFKELGFKIVLFLGRITLQKGPEYFVRAAKLVSAYNPKTLFVVAGSGDMDGYMMSEAARLGVMDKFLFTGFLRGNERNQIFQSADIFVMPSVSEPFGIVALEAAISGTPVLVSKQSGVAEVMKNILKADFWDIEEMANKILAVLKFDALPQDLKWESGKEVRNFSWSRAADEVINVYDQLI</sequence>
<dbReference type="AlphaFoldDB" id="A0A1F8BL33"/>
<accession>A0A1F8BL33</accession>
<feature type="domain" description="Glycosyltransferase subfamily 4-like N-terminal" evidence="2">
    <location>
        <begin position="12"/>
        <end position="196"/>
    </location>
</feature>
<dbReference type="EMBL" id="MGHH01000007">
    <property type="protein sequence ID" value="OGM64774.1"/>
    <property type="molecule type" value="Genomic_DNA"/>
</dbReference>
<dbReference type="PANTHER" id="PTHR45947">
    <property type="entry name" value="SULFOQUINOVOSYL TRANSFERASE SQD2"/>
    <property type="match status" value="1"/>
</dbReference>